<feature type="compositionally biased region" description="Basic and acidic residues" evidence="1">
    <location>
        <begin position="276"/>
        <end position="287"/>
    </location>
</feature>
<dbReference type="InterPro" id="IPR019956">
    <property type="entry name" value="Ubiquitin_dom"/>
</dbReference>
<dbReference type="InterPro" id="IPR011333">
    <property type="entry name" value="SKP1/BTB/POZ_sf"/>
</dbReference>
<evidence type="ECO:0000259" key="2">
    <source>
        <dbReference type="PROSITE" id="PS50053"/>
    </source>
</evidence>
<dbReference type="InterPro" id="IPR011705">
    <property type="entry name" value="BACK"/>
</dbReference>
<dbReference type="Gene3D" id="3.10.20.90">
    <property type="entry name" value="Phosphatidylinositol 3-kinase Catalytic Subunit, Chain A, domain 1"/>
    <property type="match status" value="1"/>
</dbReference>
<dbReference type="PROSITE" id="PS50097">
    <property type="entry name" value="BTB"/>
    <property type="match status" value="1"/>
</dbReference>
<proteinExistence type="predicted"/>
<dbReference type="SMART" id="SM00213">
    <property type="entry name" value="UBQ"/>
    <property type="match status" value="1"/>
</dbReference>
<feature type="domain" description="Ubiquitin-like" evidence="2">
    <location>
        <begin position="473"/>
        <end position="548"/>
    </location>
</feature>
<reference evidence="4" key="1">
    <citation type="submission" date="2021-05" db="EMBL/GenBank/DDBJ databases">
        <authorList>
            <person name="Alioto T."/>
            <person name="Alioto T."/>
            <person name="Gomez Garrido J."/>
        </authorList>
    </citation>
    <scope>NUCLEOTIDE SEQUENCE</scope>
</reference>
<evidence type="ECO:0000259" key="3">
    <source>
        <dbReference type="PROSITE" id="PS50097"/>
    </source>
</evidence>
<name>A0A8D8SI58_9HEMI</name>
<dbReference type="SUPFAM" id="SSF54695">
    <property type="entry name" value="POZ domain"/>
    <property type="match status" value="1"/>
</dbReference>
<organism evidence="4">
    <name type="scientific">Cacopsylla melanoneura</name>
    <dbReference type="NCBI Taxonomy" id="428564"/>
    <lineage>
        <taxon>Eukaryota</taxon>
        <taxon>Metazoa</taxon>
        <taxon>Ecdysozoa</taxon>
        <taxon>Arthropoda</taxon>
        <taxon>Hexapoda</taxon>
        <taxon>Insecta</taxon>
        <taxon>Pterygota</taxon>
        <taxon>Neoptera</taxon>
        <taxon>Paraneoptera</taxon>
        <taxon>Hemiptera</taxon>
        <taxon>Sternorrhyncha</taxon>
        <taxon>Psylloidea</taxon>
        <taxon>Psyllidae</taxon>
        <taxon>Psyllinae</taxon>
        <taxon>Cacopsylla</taxon>
    </lineage>
</organism>
<dbReference type="FunFam" id="3.10.20.90:FF:000160">
    <property type="entry name" value="Polyubiquitin-C"/>
    <property type="match status" value="1"/>
</dbReference>
<evidence type="ECO:0000313" key="4">
    <source>
        <dbReference type="EMBL" id="CAG6669031.1"/>
    </source>
</evidence>
<feature type="domain" description="BTB" evidence="3">
    <location>
        <begin position="31"/>
        <end position="99"/>
    </location>
</feature>
<dbReference type="SUPFAM" id="SSF54236">
    <property type="entry name" value="Ubiquitin-like"/>
    <property type="match status" value="1"/>
</dbReference>
<dbReference type="Gene3D" id="1.25.40.420">
    <property type="match status" value="1"/>
</dbReference>
<dbReference type="PRINTS" id="PR00348">
    <property type="entry name" value="UBIQUITIN"/>
</dbReference>
<dbReference type="PANTHER" id="PTHR10666">
    <property type="entry name" value="UBIQUITIN"/>
    <property type="match status" value="1"/>
</dbReference>
<dbReference type="InterPro" id="IPR000626">
    <property type="entry name" value="Ubiquitin-like_dom"/>
</dbReference>
<dbReference type="Pfam" id="PF00651">
    <property type="entry name" value="BTB"/>
    <property type="match status" value="1"/>
</dbReference>
<sequence length="558" mass="62571">MMEAEQDYVYTDSIKDLQKRLETMFNNAAYADTVFTVKQNKFHALSQLVGVASGKLDAVMSEHFAICDDRDIKLYDVKCVESFTVIMKYVYGLDINFSQLKINVLCEAINLAEVYQLDKFSNDLKGFLSKVDKFQLDSLAVLLNTSRKYNLTELYGKLKVFAFEHAEDFVKHESIVSLQYKVLLDLIKSNWFCAPEIDILMGVLNWQHGMSTKETKKTLDNNVEAETNAQNEDFNGDASSVGSNRSAASTVLLSNDKDNTGEENQDIDYEGETVEAESHVESADDHNTNSGAVMSNPDSLSVLVKSFTENVLKSLLLHVRVKQITMFDHIKLSKTKLFKTYKHILGDKTLFNQMNEPRQKYGTVGETKNEVMSITSHGSDNVSIEEAGAASAVATVAPGPSNQHDEPLEATNTPLPVKESGLFLVKDKTILSGIKNEMPVGSHRSHNISYINAACKAINVAREKLRKGLPDAMKIFVKTLTGKTITLYVEPSDTINLIKAKFEHREGTRMDQQRLFFAGVQLEDERTLADYNIQNESILHHVWRLRGGPNCPCFWGTD</sequence>
<dbReference type="InterPro" id="IPR050158">
    <property type="entry name" value="Ubiquitin_ubiquitin-like"/>
</dbReference>
<dbReference type="InterPro" id="IPR029071">
    <property type="entry name" value="Ubiquitin-like_domsf"/>
</dbReference>
<accession>A0A8D8SI58</accession>
<dbReference type="EMBL" id="HBUF01220026">
    <property type="protein sequence ID" value="CAG6669031.1"/>
    <property type="molecule type" value="Transcribed_RNA"/>
</dbReference>
<evidence type="ECO:0000256" key="1">
    <source>
        <dbReference type="SAM" id="MobiDB-lite"/>
    </source>
</evidence>
<dbReference type="InterPro" id="IPR000210">
    <property type="entry name" value="BTB/POZ_dom"/>
</dbReference>
<dbReference type="AlphaFoldDB" id="A0A8D8SI58"/>
<protein>
    <submittedName>
        <fullName evidence="4">Polyubiquitin-C</fullName>
    </submittedName>
</protein>
<dbReference type="PROSITE" id="PS50053">
    <property type="entry name" value="UBIQUITIN_2"/>
    <property type="match status" value="1"/>
</dbReference>
<dbReference type="Pfam" id="PF07707">
    <property type="entry name" value="BACK"/>
    <property type="match status" value="1"/>
</dbReference>
<dbReference type="Gene3D" id="3.30.710.10">
    <property type="entry name" value="Potassium Channel Kv1.1, Chain A"/>
    <property type="match status" value="1"/>
</dbReference>
<dbReference type="Pfam" id="PF00240">
    <property type="entry name" value="ubiquitin"/>
    <property type="match status" value="1"/>
</dbReference>
<feature type="region of interest" description="Disordered" evidence="1">
    <location>
        <begin position="274"/>
        <end position="293"/>
    </location>
</feature>